<keyword evidence="4 9" id="KW-0378">Hydrolase</keyword>
<evidence type="ECO:0000256" key="10">
    <source>
        <dbReference type="SAM" id="SignalP"/>
    </source>
</evidence>
<evidence type="ECO:0000256" key="8">
    <source>
        <dbReference type="PIRSR" id="PIRSR601461-2"/>
    </source>
</evidence>
<feature type="domain" description="Peptidase A1" evidence="11">
    <location>
        <begin position="59"/>
        <end position="358"/>
    </location>
</feature>
<dbReference type="EMBL" id="CAKKNE010000004">
    <property type="protein sequence ID" value="CAH0373756.1"/>
    <property type="molecule type" value="Genomic_DNA"/>
</dbReference>
<evidence type="ECO:0000256" key="2">
    <source>
        <dbReference type="ARBA" id="ARBA00022670"/>
    </source>
</evidence>
<evidence type="ECO:0000256" key="1">
    <source>
        <dbReference type="ARBA" id="ARBA00007447"/>
    </source>
</evidence>
<keyword evidence="10" id="KW-0732">Signal</keyword>
<feature type="active site" evidence="7">
    <location>
        <position position="77"/>
    </location>
</feature>
<keyword evidence="6" id="KW-0325">Glycoprotein</keyword>
<dbReference type="PROSITE" id="PS00141">
    <property type="entry name" value="ASP_PROTEASE"/>
    <property type="match status" value="2"/>
</dbReference>
<dbReference type="SUPFAM" id="SSF50630">
    <property type="entry name" value="Acid proteases"/>
    <property type="match status" value="1"/>
</dbReference>
<evidence type="ECO:0000313" key="13">
    <source>
        <dbReference type="Proteomes" id="UP000789595"/>
    </source>
</evidence>
<evidence type="ECO:0000256" key="4">
    <source>
        <dbReference type="ARBA" id="ARBA00022801"/>
    </source>
</evidence>
<dbReference type="InterPro" id="IPR021109">
    <property type="entry name" value="Peptidase_aspartic_dom_sf"/>
</dbReference>
<feature type="active site" evidence="7">
    <location>
        <position position="253"/>
    </location>
</feature>
<evidence type="ECO:0000256" key="3">
    <source>
        <dbReference type="ARBA" id="ARBA00022750"/>
    </source>
</evidence>
<proteinExistence type="inferred from homology"/>
<keyword evidence="5 8" id="KW-1015">Disulfide bond</keyword>
<evidence type="ECO:0000256" key="9">
    <source>
        <dbReference type="RuleBase" id="RU000454"/>
    </source>
</evidence>
<dbReference type="PANTHER" id="PTHR47966">
    <property type="entry name" value="BETA-SITE APP-CLEAVING ENZYME, ISOFORM A-RELATED"/>
    <property type="match status" value="1"/>
</dbReference>
<dbReference type="FunFam" id="2.40.70.10:FF:000002">
    <property type="entry name" value="Vacuolar aspartic proteinase"/>
    <property type="match status" value="1"/>
</dbReference>
<dbReference type="AlphaFoldDB" id="A0A8J2SSD5"/>
<comment type="caution">
    <text evidence="12">The sequence shown here is derived from an EMBL/GenBank/DDBJ whole genome shotgun (WGS) entry which is preliminary data.</text>
</comment>
<dbReference type="InterPro" id="IPR001461">
    <property type="entry name" value="Aspartic_peptidase_A1"/>
</dbReference>
<feature type="signal peptide" evidence="10">
    <location>
        <begin position="1"/>
        <end position="18"/>
    </location>
</feature>
<evidence type="ECO:0000313" key="12">
    <source>
        <dbReference type="EMBL" id="CAH0373756.1"/>
    </source>
</evidence>
<dbReference type="PRINTS" id="PR00792">
    <property type="entry name" value="PEPSIN"/>
</dbReference>
<comment type="similarity">
    <text evidence="1 9">Belongs to the peptidase A1 family.</text>
</comment>
<accession>A0A8J2SSD5</accession>
<evidence type="ECO:0000256" key="5">
    <source>
        <dbReference type="ARBA" id="ARBA00023157"/>
    </source>
</evidence>
<dbReference type="InterPro" id="IPR001969">
    <property type="entry name" value="Aspartic_peptidase_AS"/>
</dbReference>
<dbReference type="Gene3D" id="2.40.70.10">
    <property type="entry name" value="Acid Proteases"/>
    <property type="match status" value="2"/>
</dbReference>
<dbReference type="PANTHER" id="PTHR47966:SF51">
    <property type="entry name" value="BETA-SITE APP-CLEAVING ENZYME, ISOFORM A-RELATED"/>
    <property type="match status" value="1"/>
</dbReference>
<dbReference type="InterPro" id="IPR033121">
    <property type="entry name" value="PEPTIDASE_A1"/>
</dbReference>
<dbReference type="OrthoDB" id="771136at2759"/>
<keyword evidence="13" id="KW-1185">Reference proteome</keyword>
<organism evidence="12 13">
    <name type="scientific">Pelagomonas calceolata</name>
    <dbReference type="NCBI Taxonomy" id="35677"/>
    <lineage>
        <taxon>Eukaryota</taxon>
        <taxon>Sar</taxon>
        <taxon>Stramenopiles</taxon>
        <taxon>Ochrophyta</taxon>
        <taxon>Pelagophyceae</taxon>
        <taxon>Pelagomonadales</taxon>
        <taxon>Pelagomonadaceae</taxon>
        <taxon>Pelagomonas</taxon>
    </lineage>
</organism>
<evidence type="ECO:0000259" key="11">
    <source>
        <dbReference type="PROSITE" id="PS51767"/>
    </source>
</evidence>
<keyword evidence="2 9" id="KW-0645">Protease</keyword>
<feature type="chain" id="PRO_5035321694" description="Peptidase A1 domain-containing protein" evidence="10">
    <location>
        <begin position="19"/>
        <end position="361"/>
    </location>
</feature>
<dbReference type="GO" id="GO:0006508">
    <property type="term" value="P:proteolysis"/>
    <property type="evidence" value="ECO:0007669"/>
    <property type="project" value="UniProtKB-KW"/>
</dbReference>
<sequence length="361" mass="38830">MKHLLVALLARAAAEVHRVPLTRVPRVRQSRTAFSTQRVAADLKNGDAIIIKDYQNAQYYGEISVGTPGQKLAVVFDTGSSNLWVPNKKPFLSTHRTYSHDASSTYVKNGSKFAIQYGSGPVSGVYSRDTLRVGDVQTKSYLFAEVDDTSGLGVGYRLGKFDGILGLAWPGISVDGVPTPLQALLGSLDAPVFAFSLGDEKAGELMLGGVDSTKYTGSFHYVPLQSKTYWEIKLEGLAVGAANMTRATRAIVDSGTSLLAGPKDDVKRVAKAVGAKPALAGEYTIACDAKAPDITFVLGGRRYDLALEDYVIEESGQCLFGMMGIDLQGQAPLWILGDVFMRKYYVKFDVGQARVGLALAK</sequence>
<feature type="disulfide bond" evidence="8">
    <location>
        <begin position="287"/>
        <end position="318"/>
    </location>
</feature>
<dbReference type="FunFam" id="2.40.70.10:FF:000008">
    <property type="entry name" value="Cathepsin D"/>
    <property type="match status" value="1"/>
</dbReference>
<dbReference type="PROSITE" id="PS51767">
    <property type="entry name" value="PEPTIDASE_A1"/>
    <property type="match status" value="1"/>
</dbReference>
<dbReference type="GO" id="GO:0004190">
    <property type="term" value="F:aspartic-type endopeptidase activity"/>
    <property type="evidence" value="ECO:0007669"/>
    <property type="project" value="UniProtKB-KW"/>
</dbReference>
<keyword evidence="3 9" id="KW-0064">Aspartyl protease</keyword>
<name>A0A8J2SSD5_9STRA</name>
<gene>
    <name evidence="12" type="ORF">PECAL_4P09930</name>
</gene>
<dbReference type="Pfam" id="PF00026">
    <property type="entry name" value="Asp"/>
    <property type="match status" value="1"/>
</dbReference>
<evidence type="ECO:0000256" key="6">
    <source>
        <dbReference type="ARBA" id="ARBA00023180"/>
    </source>
</evidence>
<protein>
    <recommendedName>
        <fullName evidence="11">Peptidase A1 domain-containing protein</fullName>
    </recommendedName>
</protein>
<reference evidence="12" key="1">
    <citation type="submission" date="2021-11" db="EMBL/GenBank/DDBJ databases">
        <authorList>
            <consortium name="Genoscope - CEA"/>
            <person name="William W."/>
        </authorList>
    </citation>
    <scope>NUCLEOTIDE SEQUENCE</scope>
</reference>
<dbReference type="Proteomes" id="UP000789595">
    <property type="component" value="Unassembled WGS sequence"/>
</dbReference>
<evidence type="ECO:0000256" key="7">
    <source>
        <dbReference type="PIRSR" id="PIRSR601461-1"/>
    </source>
</evidence>